<sequence length="80" mass="8495">MPYGDDRRQHAQVESMVGACASVCTLEWAAWPGVLSVHGVSLLQCSPIAGTCVVAVCIASVWSASRLVVSCARPYSWPSE</sequence>
<dbReference type="AlphaFoldDB" id="A0A453GZU5"/>
<keyword evidence="2" id="KW-1185">Reference proteome</keyword>
<evidence type="ECO:0000313" key="2">
    <source>
        <dbReference type="Proteomes" id="UP000015105"/>
    </source>
</evidence>
<dbReference type="EnsemblPlants" id="AET4Gv20009000.29">
    <property type="protein sequence ID" value="AET4Gv20009000.29"/>
    <property type="gene ID" value="AET4Gv20009000"/>
</dbReference>
<reference evidence="2" key="1">
    <citation type="journal article" date="2014" name="Science">
        <title>Ancient hybridizations among the ancestral genomes of bread wheat.</title>
        <authorList>
            <consortium name="International Wheat Genome Sequencing Consortium,"/>
            <person name="Marcussen T."/>
            <person name="Sandve S.R."/>
            <person name="Heier L."/>
            <person name="Spannagl M."/>
            <person name="Pfeifer M."/>
            <person name="Jakobsen K.S."/>
            <person name="Wulff B.B."/>
            <person name="Steuernagel B."/>
            <person name="Mayer K.F."/>
            <person name="Olsen O.A."/>
        </authorList>
    </citation>
    <scope>NUCLEOTIDE SEQUENCE [LARGE SCALE GENOMIC DNA]</scope>
    <source>
        <strain evidence="2">cv. AL8/78</strain>
    </source>
</reference>
<organism evidence="1 2">
    <name type="scientific">Aegilops tauschii subsp. strangulata</name>
    <name type="common">Goatgrass</name>
    <dbReference type="NCBI Taxonomy" id="200361"/>
    <lineage>
        <taxon>Eukaryota</taxon>
        <taxon>Viridiplantae</taxon>
        <taxon>Streptophyta</taxon>
        <taxon>Embryophyta</taxon>
        <taxon>Tracheophyta</taxon>
        <taxon>Spermatophyta</taxon>
        <taxon>Magnoliopsida</taxon>
        <taxon>Liliopsida</taxon>
        <taxon>Poales</taxon>
        <taxon>Poaceae</taxon>
        <taxon>BOP clade</taxon>
        <taxon>Pooideae</taxon>
        <taxon>Triticodae</taxon>
        <taxon>Triticeae</taxon>
        <taxon>Triticinae</taxon>
        <taxon>Aegilops</taxon>
    </lineage>
</organism>
<accession>A0A453GZU5</accession>
<dbReference type="Proteomes" id="UP000015105">
    <property type="component" value="Chromosome 4D"/>
</dbReference>
<protein>
    <submittedName>
        <fullName evidence="1">Uncharacterized protein</fullName>
    </submittedName>
</protein>
<proteinExistence type="predicted"/>
<reference evidence="2" key="2">
    <citation type="journal article" date="2017" name="Nat. Plants">
        <title>The Aegilops tauschii genome reveals multiple impacts of transposons.</title>
        <authorList>
            <person name="Zhao G."/>
            <person name="Zou C."/>
            <person name="Li K."/>
            <person name="Wang K."/>
            <person name="Li T."/>
            <person name="Gao L."/>
            <person name="Zhang X."/>
            <person name="Wang H."/>
            <person name="Yang Z."/>
            <person name="Liu X."/>
            <person name="Jiang W."/>
            <person name="Mao L."/>
            <person name="Kong X."/>
            <person name="Jiao Y."/>
            <person name="Jia J."/>
        </authorList>
    </citation>
    <scope>NUCLEOTIDE SEQUENCE [LARGE SCALE GENOMIC DNA]</scope>
    <source>
        <strain evidence="2">cv. AL8/78</strain>
    </source>
</reference>
<reference evidence="1" key="3">
    <citation type="journal article" date="2017" name="Nature">
        <title>Genome sequence of the progenitor of the wheat D genome Aegilops tauschii.</title>
        <authorList>
            <person name="Luo M.C."/>
            <person name="Gu Y.Q."/>
            <person name="Puiu D."/>
            <person name="Wang H."/>
            <person name="Twardziok S.O."/>
            <person name="Deal K.R."/>
            <person name="Huo N."/>
            <person name="Zhu T."/>
            <person name="Wang L."/>
            <person name="Wang Y."/>
            <person name="McGuire P.E."/>
            <person name="Liu S."/>
            <person name="Long H."/>
            <person name="Ramasamy R.K."/>
            <person name="Rodriguez J.C."/>
            <person name="Van S.L."/>
            <person name="Yuan L."/>
            <person name="Wang Z."/>
            <person name="Xia Z."/>
            <person name="Xiao L."/>
            <person name="Anderson O.D."/>
            <person name="Ouyang S."/>
            <person name="Liang Y."/>
            <person name="Zimin A.V."/>
            <person name="Pertea G."/>
            <person name="Qi P."/>
            <person name="Bennetzen J.L."/>
            <person name="Dai X."/>
            <person name="Dawson M.W."/>
            <person name="Muller H.G."/>
            <person name="Kugler K."/>
            <person name="Rivarola-Duarte L."/>
            <person name="Spannagl M."/>
            <person name="Mayer K.F.X."/>
            <person name="Lu F.H."/>
            <person name="Bevan M.W."/>
            <person name="Leroy P."/>
            <person name="Li P."/>
            <person name="You F.M."/>
            <person name="Sun Q."/>
            <person name="Liu Z."/>
            <person name="Lyons E."/>
            <person name="Wicker T."/>
            <person name="Salzberg S.L."/>
            <person name="Devos K.M."/>
            <person name="Dvorak J."/>
        </authorList>
    </citation>
    <scope>NUCLEOTIDE SEQUENCE [LARGE SCALE GENOMIC DNA]</scope>
    <source>
        <strain evidence="1">cv. AL8/78</strain>
    </source>
</reference>
<reference evidence="1" key="4">
    <citation type="submission" date="2019-03" db="UniProtKB">
        <authorList>
            <consortium name="EnsemblPlants"/>
        </authorList>
    </citation>
    <scope>IDENTIFICATION</scope>
</reference>
<dbReference type="Gramene" id="AET4Gv20009000.29">
    <property type="protein sequence ID" value="AET4Gv20009000.29"/>
    <property type="gene ID" value="AET4Gv20009000"/>
</dbReference>
<name>A0A453GZU5_AEGTS</name>
<evidence type="ECO:0000313" key="1">
    <source>
        <dbReference type="EnsemblPlants" id="AET4Gv20009000.29"/>
    </source>
</evidence>
<reference evidence="1" key="5">
    <citation type="journal article" date="2021" name="G3 (Bethesda)">
        <title>Aegilops tauschii genome assembly Aet v5.0 features greater sequence contiguity and improved annotation.</title>
        <authorList>
            <person name="Wang L."/>
            <person name="Zhu T."/>
            <person name="Rodriguez J.C."/>
            <person name="Deal K.R."/>
            <person name="Dubcovsky J."/>
            <person name="McGuire P.E."/>
            <person name="Lux T."/>
            <person name="Spannagl M."/>
            <person name="Mayer K.F.X."/>
            <person name="Baldrich P."/>
            <person name="Meyers B.C."/>
            <person name="Huo N."/>
            <person name="Gu Y.Q."/>
            <person name="Zhou H."/>
            <person name="Devos K.M."/>
            <person name="Bennetzen J.L."/>
            <person name="Unver T."/>
            <person name="Budak H."/>
            <person name="Gulick P.J."/>
            <person name="Galiba G."/>
            <person name="Kalapos B."/>
            <person name="Nelson D.R."/>
            <person name="Li P."/>
            <person name="You F.M."/>
            <person name="Luo M.C."/>
            <person name="Dvorak J."/>
        </authorList>
    </citation>
    <scope>NUCLEOTIDE SEQUENCE [LARGE SCALE GENOMIC DNA]</scope>
    <source>
        <strain evidence="1">cv. AL8/78</strain>
    </source>
</reference>